<accession>A0A1T2L2L2</accession>
<dbReference type="OrthoDB" id="9797162at2"/>
<dbReference type="AlphaFoldDB" id="A0A1T2L2L2"/>
<dbReference type="InterPro" id="IPR016024">
    <property type="entry name" value="ARM-type_fold"/>
</dbReference>
<reference evidence="1 2" key="1">
    <citation type="submission" date="2016-11" db="EMBL/GenBank/DDBJ databases">
        <title>Mixed transmission modes and dynamic genome evolution in an obligate animal-bacterial symbiosis.</title>
        <authorList>
            <person name="Russell S.L."/>
            <person name="Corbett-Detig R.B."/>
            <person name="Cavanaugh C.M."/>
        </authorList>
    </citation>
    <scope>NUCLEOTIDE SEQUENCE [LARGE SCALE GENOMIC DNA]</scope>
    <source>
        <strain evidence="1">Sveles-Q1</strain>
    </source>
</reference>
<evidence type="ECO:0000313" key="2">
    <source>
        <dbReference type="Proteomes" id="UP000191110"/>
    </source>
</evidence>
<name>A0A1T2L2L2_9GAMM</name>
<keyword evidence="2" id="KW-1185">Reference proteome</keyword>
<organism evidence="1 2">
    <name type="scientific">Solemya pervernicosa gill symbiont</name>
    <dbReference type="NCBI Taxonomy" id="642797"/>
    <lineage>
        <taxon>Bacteria</taxon>
        <taxon>Pseudomonadati</taxon>
        <taxon>Pseudomonadota</taxon>
        <taxon>Gammaproteobacteria</taxon>
        <taxon>sulfur-oxidizing symbionts</taxon>
    </lineage>
</organism>
<dbReference type="SUPFAM" id="SSF48371">
    <property type="entry name" value="ARM repeat"/>
    <property type="match status" value="1"/>
</dbReference>
<protein>
    <recommendedName>
        <fullName evidence="3">DNA alkylation repair protein</fullName>
    </recommendedName>
</protein>
<comment type="caution">
    <text evidence="1">The sequence shown here is derived from an EMBL/GenBank/DDBJ whole genome shotgun (WGS) entry which is preliminary data.</text>
</comment>
<proteinExistence type="predicted"/>
<gene>
    <name evidence="1" type="ORF">BOW53_12205</name>
</gene>
<dbReference type="Pfam" id="PF08713">
    <property type="entry name" value="DNA_alkylation"/>
    <property type="match status" value="1"/>
</dbReference>
<evidence type="ECO:0000313" key="1">
    <source>
        <dbReference type="EMBL" id="OOZ39314.1"/>
    </source>
</evidence>
<sequence length="372" mass="42462">MGKQREMKSGLERPAIERIALALSTVEPHFPVDTFTDDALTGLSDLELKARVHHLIEVLHRHLPDHYQDVAKLLERVPSVWDHGTEGDPLGGFAAWPLIDYVGVHGLNHPEISLSLLRQLTPLFSAEMAIRPFIEHHYKLTYRTLQNWCDDDNHHVRRLVSEGSRPRLPWAPQLPRFIADPNPVIALLERLKDDHSEYVRRSVANTLNDISKDHPDTVIDTCRNWKTDASAERNWIIRHATRSLVKAGHPGSFALLGHTVEPAFSTATLLVENTNIALGDSLSFRVEIESSSHDDQSLVIDYAIHFMKANGKLKPKVFKLKTVKLQPGERLIIERRHPIKPITTRRYYPGQHAVELLINGKRFNLVNFELQY</sequence>
<dbReference type="Proteomes" id="UP000191110">
    <property type="component" value="Unassembled WGS sequence"/>
</dbReference>
<dbReference type="EMBL" id="MPRL01000055">
    <property type="protein sequence ID" value="OOZ39314.1"/>
    <property type="molecule type" value="Genomic_DNA"/>
</dbReference>
<evidence type="ECO:0008006" key="3">
    <source>
        <dbReference type="Google" id="ProtNLM"/>
    </source>
</evidence>
<dbReference type="InterPro" id="IPR014825">
    <property type="entry name" value="DNA_alkylation"/>
</dbReference>
<dbReference type="Gene3D" id="1.25.40.290">
    <property type="entry name" value="ARM repeat domains"/>
    <property type="match status" value="1"/>
</dbReference>
<dbReference type="RefSeq" id="WP_078484360.1">
    <property type="nucleotide sequence ID" value="NZ_MPRL01000055.1"/>
</dbReference>